<dbReference type="InterPro" id="IPR009420">
    <property type="entry name" value="FlhE"/>
</dbReference>
<dbReference type="Pfam" id="PF06366">
    <property type="entry name" value="FlhE"/>
    <property type="match status" value="1"/>
</dbReference>
<keyword evidence="1" id="KW-0969">Cilium</keyword>
<protein>
    <submittedName>
        <fullName evidence="1">Flagellar protein FlhE</fullName>
    </submittedName>
</protein>
<accession>A0ABS8DQ92</accession>
<proteinExistence type="predicted"/>
<name>A0ABS8DQ92_9GAMM</name>
<dbReference type="Proteomes" id="UP001319882">
    <property type="component" value="Unassembled WGS sequence"/>
</dbReference>
<evidence type="ECO:0000313" key="1">
    <source>
        <dbReference type="EMBL" id="MCB8888483.1"/>
    </source>
</evidence>
<organism evidence="1 2">
    <name type="scientific">Vreelandella malpeensis</name>
    <dbReference type="NCBI Taxonomy" id="1172368"/>
    <lineage>
        <taxon>Bacteria</taxon>
        <taxon>Pseudomonadati</taxon>
        <taxon>Pseudomonadota</taxon>
        <taxon>Gammaproteobacteria</taxon>
        <taxon>Oceanospirillales</taxon>
        <taxon>Halomonadaceae</taxon>
        <taxon>Vreelandella</taxon>
    </lineage>
</organism>
<keyword evidence="1" id="KW-0966">Cell projection</keyword>
<sequence length="119" mass="12529">MGVVLPALGAAGSWSRETTGMMVAMSDRATRSQALAPPAAPLAGGRIERVHWRFEAPPGAALRAWLCHPERCVALSGQRGSLTGLAGLGADAPLEFRFALAPGQRPTRVQGLQVIVNYQ</sequence>
<dbReference type="EMBL" id="WHVL01000001">
    <property type="protein sequence ID" value="MCB8888483.1"/>
    <property type="molecule type" value="Genomic_DNA"/>
</dbReference>
<evidence type="ECO:0000313" key="2">
    <source>
        <dbReference type="Proteomes" id="UP001319882"/>
    </source>
</evidence>
<keyword evidence="2" id="KW-1185">Reference proteome</keyword>
<reference evidence="1 2" key="1">
    <citation type="journal article" date="2021" name="Sci. Rep.">
        <title>Genome analysis of a halophilic bacterium Halomonas malpeensis YU-PRIM-29(T) reveals its exopolysaccharide and pigment producing capabilities.</title>
        <authorList>
            <person name="Athmika"/>
            <person name="Ghate S.D."/>
            <person name="Arun A.B."/>
            <person name="Rao S.S."/>
            <person name="Kumar S.T.A."/>
            <person name="Kandiyil M.K."/>
            <person name="Saptami K."/>
            <person name="Rekha P.D."/>
        </authorList>
    </citation>
    <scope>NUCLEOTIDE SEQUENCE [LARGE SCALE GENOMIC DNA]</scope>
    <source>
        <strain evidence="2">prim 29</strain>
    </source>
</reference>
<comment type="caution">
    <text evidence="1">The sequence shown here is derived from an EMBL/GenBank/DDBJ whole genome shotgun (WGS) entry which is preliminary data.</text>
</comment>
<keyword evidence="1" id="KW-0282">Flagellum</keyword>
<gene>
    <name evidence="1" type="ORF">GEV37_05000</name>
</gene>